<feature type="domain" description="ABC transporter" evidence="5">
    <location>
        <begin position="11"/>
        <end position="264"/>
    </location>
</feature>
<dbReference type="NCBIfam" id="NF011659">
    <property type="entry name" value="PRK15079.1"/>
    <property type="match status" value="1"/>
</dbReference>
<dbReference type="RefSeq" id="WP_074023511.1">
    <property type="nucleotide sequence ID" value="NZ_CAWNAG010000002.1"/>
</dbReference>
<dbReference type="Gene3D" id="3.40.50.300">
    <property type="entry name" value="P-loop containing nucleotide triphosphate hydrolases"/>
    <property type="match status" value="1"/>
</dbReference>
<evidence type="ECO:0000256" key="2">
    <source>
        <dbReference type="ARBA" id="ARBA00022448"/>
    </source>
</evidence>
<dbReference type="OrthoDB" id="9784450at2"/>
<keyword evidence="3" id="KW-0547">Nucleotide-binding</keyword>
<dbReference type="PANTHER" id="PTHR43776:SF7">
    <property type="entry name" value="D,D-DIPEPTIDE TRANSPORT ATP-BINDING PROTEIN DDPF-RELATED"/>
    <property type="match status" value="1"/>
</dbReference>
<evidence type="ECO:0000313" key="7">
    <source>
        <dbReference type="Proteomes" id="UP000186268"/>
    </source>
</evidence>
<evidence type="ECO:0000256" key="1">
    <source>
        <dbReference type="ARBA" id="ARBA00005417"/>
    </source>
</evidence>
<sequence length="333" mass="37215">MSAITEKRVLLEVDDLKVYFDIKDGKQWFWQPAKTLKAVDGVTLRLYEGETLGVVGESGCGKSTLARAVIGLVKASGGAVTWLGQNLLDMNDRQWRDIRNDIQMIFQDPLASLNPRMTIGDIIAEPLRTYHPKMKDGEVKEKVQKMMMRVGLLPNLINRYPHEFSGGQCQRIGIARALILEPKLVICDEPVSALDVSIQAQVVNLLQELQREMGLSLIFIAHDLSIVKHISDRVLVMYLGNAVELGTYDEVYHNPLHPYTRALMSAVPIPDPDKERNKHIELLEGELPSPINPPSGCVFRTRCPMADAECAKTRPLLEGSFKHAVSCLKVDPL</sequence>
<dbReference type="PROSITE" id="PS50893">
    <property type="entry name" value="ABC_TRANSPORTER_2"/>
    <property type="match status" value="1"/>
</dbReference>
<dbReference type="InterPro" id="IPR027417">
    <property type="entry name" value="P-loop_NTPase"/>
</dbReference>
<dbReference type="Pfam" id="PF08352">
    <property type="entry name" value="oligo_HPY"/>
    <property type="match status" value="1"/>
</dbReference>
<keyword evidence="7" id="KW-1185">Reference proteome</keyword>
<name>A0A1Q5TSS0_9GAMM</name>
<comment type="similarity">
    <text evidence="1">Belongs to the ABC transporter superfamily.</text>
</comment>
<evidence type="ECO:0000256" key="3">
    <source>
        <dbReference type="ARBA" id="ARBA00022741"/>
    </source>
</evidence>
<dbReference type="FunFam" id="3.40.50.300:FF:000016">
    <property type="entry name" value="Oligopeptide ABC transporter ATP-binding component"/>
    <property type="match status" value="1"/>
</dbReference>
<dbReference type="CDD" id="cd03257">
    <property type="entry name" value="ABC_NikE_OppD_transporters"/>
    <property type="match status" value="1"/>
</dbReference>
<evidence type="ECO:0000256" key="4">
    <source>
        <dbReference type="ARBA" id="ARBA00022840"/>
    </source>
</evidence>
<dbReference type="InterPro" id="IPR017871">
    <property type="entry name" value="ABC_transporter-like_CS"/>
</dbReference>
<accession>A0A1Q5TSS0</accession>
<dbReference type="AlphaFoldDB" id="A0A1Q5TSS0"/>
<dbReference type="STRING" id="1873482.Xedl_01847"/>
<gene>
    <name evidence="6" type="ORF">Xedl_01847</name>
</gene>
<dbReference type="PANTHER" id="PTHR43776">
    <property type="entry name" value="TRANSPORT ATP-BINDING PROTEIN"/>
    <property type="match status" value="1"/>
</dbReference>
<dbReference type="Proteomes" id="UP000186268">
    <property type="component" value="Unassembled WGS sequence"/>
</dbReference>
<dbReference type="GO" id="GO:0055085">
    <property type="term" value="P:transmembrane transport"/>
    <property type="evidence" value="ECO:0007669"/>
    <property type="project" value="UniProtKB-ARBA"/>
</dbReference>
<dbReference type="InterPro" id="IPR003439">
    <property type="entry name" value="ABC_transporter-like_ATP-bd"/>
</dbReference>
<evidence type="ECO:0000313" key="6">
    <source>
        <dbReference type="EMBL" id="OKP03251.1"/>
    </source>
</evidence>
<comment type="caution">
    <text evidence="6">The sequence shown here is derived from an EMBL/GenBank/DDBJ whole genome shotgun (WGS) entry which is preliminary data.</text>
</comment>
<dbReference type="InterPro" id="IPR003593">
    <property type="entry name" value="AAA+_ATPase"/>
</dbReference>
<dbReference type="GO" id="GO:0005524">
    <property type="term" value="F:ATP binding"/>
    <property type="evidence" value="ECO:0007669"/>
    <property type="project" value="UniProtKB-KW"/>
</dbReference>
<reference evidence="6 7" key="1">
    <citation type="submission" date="2016-09" db="EMBL/GenBank/DDBJ databases">
        <title>Xenorhabdus thuongxuanensis sp. nov. and Xenorhabdus eapokensis sp. nov., isolated from Steinernema species.</title>
        <authorList>
            <person name="Kaempfer P."/>
            <person name="Tobias N.J."/>
            <person name="Phan Ke L."/>
            <person name="Bode H.B."/>
            <person name="Glaeser S.P."/>
        </authorList>
    </citation>
    <scope>NUCLEOTIDE SEQUENCE [LARGE SCALE GENOMIC DNA]</scope>
    <source>
        <strain evidence="6 7">DL20</strain>
    </source>
</reference>
<dbReference type="NCBIfam" id="TIGR01727">
    <property type="entry name" value="oligo_HPY"/>
    <property type="match status" value="1"/>
</dbReference>
<protein>
    <submittedName>
        <fullName evidence="6">Dipeptide ABC transporter ATP-binding protein DppF</fullName>
    </submittedName>
</protein>
<dbReference type="NCBIfam" id="NF008453">
    <property type="entry name" value="PRK11308.1"/>
    <property type="match status" value="1"/>
</dbReference>
<dbReference type="InterPro" id="IPR050319">
    <property type="entry name" value="ABC_transp_ATP-bind"/>
</dbReference>
<evidence type="ECO:0000259" key="5">
    <source>
        <dbReference type="PROSITE" id="PS50893"/>
    </source>
</evidence>
<dbReference type="EMBL" id="MKGQ01000010">
    <property type="protein sequence ID" value="OKP03251.1"/>
    <property type="molecule type" value="Genomic_DNA"/>
</dbReference>
<keyword evidence="2" id="KW-0813">Transport</keyword>
<dbReference type="GO" id="GO:0016887">
    <property type="term" value="F:ATP hydrolysis activity"/>
    <property type="evidence" value="ECO:0007669"/>
    <property type="project" value="InterPro"/>
</dbReference>
<dbReference type="Pfam" id="PF00005">
    <property type="entry name" value="ABC_tran"/>
    <property type="match status" value="1"/>
</dbReference>
<dbReference type="PROSITE" id="PS00211">
    <property type="entry name" value="ABC_TRANSPORTER_1"/>
    <property type="match status" value="1"/>
</dbReference>
<dbReference type="InterPro" id="IPR013563">
    <property type="entry name" value="Oligopep_ABC_C"/>
</dbReference>
<keyword evidence="4 6" id="KW-0067">ATP-binding</keyword>
<dbReference type="SUPFAM" id="SSF52540">
    <property type="entry name" value="P-loop containing nucleoside triphosphate hydrolases"/>
    <property type="match status" value="1"/>
</dbReference>
<proteinExistence type="inferred from homology"/>
<dbReference type="GO" id="GO:0015833">
    <property type="term" value="P:peptide transport"/>
    <property type="evidence" value="ECO:0007669"/>
    <property type="project" value="InterPro"/>
</dbReference>
<organism evidence="6 7">
    <name type="scientific">Xenorhabdus eapokensis</name>
    <dbReference type="NCBI Taxonomy" id="1873482"/>
    <lineage>
        <taxon>Bacteria</taxon>
        <taxon>Pseudomonadati</taxon>
        <taxon>Pseudomonadota</taxon>
        <taxon>Gammaproteobacteria</taxon>
        <taxon>Enterobacterales</taxon>
        <taxon>Morganellaceae</taxon>
        <taxon>Xenorhabdus</taxon>
    </lineage>
</organism>
<dbReference type="SMART" id="SM00382">
    <property type="entry name" value="AAA"/>
    <property type="match status" value="1"/>
</dbReference>